<dbReference type="PANTHER" id="PTHR33495:SF2">
    <property type="entry name" value="ANTI-SIGMA FACTOR ANTAGONIST TM_1081-RELATED"/>
    <property type="match status" value="1"/>
</dbReference>
<dbReference type="InterPro" id="IPR002645">
    <property type="entry name" value="STAS_dom"/>
</dbReference>
<feature type="domain" description="STAS" evidence="3">
    <location>
        <begin position="31"/>
        <end position="121"/>
    </location>
</feature>
<dbReference type="InterPro" id="IPR003658">
    <property type="entry name" value="Anti-sigma_ant"/>
</dbReference>
<name>A0A916JLU9_9FLAO</name>
<dbReference type="CDD" id="cd07043">
    <property type="entry name" value="STAS_anti-anti-sigma_factors"/>
    <property type="match status" value="1"/>
</dbReference>
<proteinExistence type="inferred from homology"/>
<evidence type="ECO:0000256" key="1">
    <source>
        <dbReference type="ARBA" id="ARBA00009013"/>
    </source>
</evidence>
<dbReference type="Proteomes" id="UP000683507">
    <property type="component" value="Chromosome"/>
</dbReference>
<dbReference type="KEGG" id="ptan:CRYO30217_01009"/>
<evidence type="ECO:0000313" key="5">
    <source>
        <dbReference type="Proteomes" id="UP000683507"/>
    </source>
</evidence>
<dbReference type="RefSeq" id="WP_258541229.1">
    <property type="nucleotide sequence ID" value="NZ_OU015584.1"/>
</dbReference>
<dbReference type="PANTHER" id="PTHR33495">
    <property type="entry name" value="ANTI-SIGMA FACTOR ANTAGONIST TM_1081-RELATED-RELATED"/>
    <property type="match status" value="1"/>
</dbReference>
<evidence type="ECO:0000259" key="3">
    <source>
        <dbReference type="PROSITE" id="PS50801"/>
    </source>
</evidence>
<organism evidence="4 5">
    <name type="scientific">Parvicella tangerina</name>
    <dbReference type="NCBI Taxonomy" id="2829795"/>
    <lineage>
        <taxon>Bacteria</taxon>
        <taxon>Pseudomonadati</taxon>
        <taxon>Bacteroidota</taxon>
        <taxon>Flavobacteriia</taxon>
        <taxon>Flavobacteriales</taxon>
        <taxon>Parvicellaceae</taxon>
        <taxon>Parvicella</taxon>
    </lineage>
</organism>
<accession>A0A916JLU9</accession>
<protein>
    <recommendedName>
        <fullName evidence="2">Anti-sigma factor antagonist</fullName>
    </recommendedName>
</protein>
<comment type="similarity">
    <text evidence="1 2">Belongs to the anti-sigma-factor antagonist family.</text>
</comment>
<keyword evidence="5" id="KW-1185">Reference proteome</keyword>
<evidence type="ECO:0000313" key="4">
    <source>
        <dbReference type="EMBL" id="CAG5079673.1"/>
    </source>
</evidence>
<dbReference type="InterPro" id="IPR036513">
    <property type="entry name" value="STAS_dom_sf"/>
</dbReference>
<dbReference type="Pfam" id="PF01740">
    <property type="entry name" value="STAS"/>
    <property type="match status" value="1"/>
</dbReference>
<dbReference type="NCBIfam" id="TIGR00377">
    <property type="entry name" value="ant_ant_sig"/>
    <property type="match status" value="1"/>
</dbReference>
<dbReference type="AlphaFoldDB" id="A0A916JLU9"/>
<gene>
    <name evidence="4" type="ORF">CRYO30217_01009</name>
</gene>
<reference evidence="4" key="1">
    <citation type="submission" date="2021-04" db="EMBL/GenBank/DDBJ databases">
        <authorList>
            <person name="Rodrigo-Torres L."/>
            <person name="Arahal R. D."/>
            <person name="Lucena T."/>
        </authorList>
    </citation>
    <scope>NUCLEOTIDE SEQUENCE</scope>
    <source>
        <strain evidence="4">AS29M-1</strain>
    </source>
</reference>
<sequence>MPEKENSEQLHINFEKLEDLILLVKLEGKIIDQTTSNELTNAIVSELSPDRNLLILDLSEVDYLNSSGLNSLIGILTKTRTQGGEMVVFGINEKVKKLLVITKLSSVITTTETLEEAKNQFKQIKQN</sequence>
<dbReference type="Gene3D" id="3.30.750.24">
    <property type="entry name" value="STAS domain"/>
    <property type="match status" value="1"/>
</dbReference>
<dbReference type="PROSITE" id="PS50801">
    <property type="entry name" value="STAS"/>
    <property type="match status" value="1"/>
</dbReference>
<dbReference type="EMBL" id="OU015584">
    <property type="protein sequence ID" value="CAG5079673.1"/>
    <property type="molecule type" value="Genomic_DNA"/>
</dbReference>
<evidence type="ECO:0000256" key="2">
    <source>
        <dbReference type="RuleBase" id="RU003749"/>
    </source>
</evidence>
<dbReference type="SUPFAM" id="SSF52091">
    <property type="entry name" value="SpoIIaa-like"/>
    <property type="match status" value="1"/>
</dbReference>
<dbReference type="GO" id="GO:0043856">
    <property type="term" value="F:anti-sigma factor antagonist activity"/>
    <property type="evidence" value="ECO:0007669"/>
    <property type="project" value="InterPro"/>
</dbReference>